<sequence>MFKNRKAGIMGFALLVAFAVGSGTGWASTAYLSKVPSSLPKSCTTCHTTNIPQLNETGKKFLSAGRSFSFLQSTKTTTTRTTVTKTTSTTKKSTKKSSKKQPVKQTAAKPQPAKPQPIKPTPPPKPAFDPVAFNYQAWASSKHSQLVEEGPDKSIWPNNRGGTYNCAKCHTTEGFKAYITDVKSNPATFEAVYGNASITLKPYGPYPNAKAVAACDACHDNKGLRITGMVGLQTVAVPGQPGADKPFMMVNAGKAAACFVCHDYRKAPSFPRDLNAPGVAIRGPHAAAQSELLLGFGGAEVTGEKYQSSPHAAIPNACVTCHMAKSNVPGLGGHTFKVAARDASGKLIKSNLNACTACHPGLNTINRQALGDYDGDRKIEGIQDEIKGLIAVLEEAINEKLGYPEAHAVSTGGQIIIYTDMKHTDSLTHKFENNKWVVDTTKPYWTNPAAKEIYNALFNIFFIEDEGSYGIHNPVYAVQLLQKSYKELTGHDVPNARIR</sequence>
<dbReference type="AlphaFoldDB" id="A0A1T4MU06"/>
<dbReference type="PANTHER" id="PTHR35038:SF8">
    <property type="entry name" value="C-TYPE POLYHEME CYTOCHROME OMCC"/>
    <property type="match status" value="1"/>
</dbReference>
<name>A0A1T4MU06_9FIRM</name>
<dbReference type="PANTHER" id="PTHR35038">
    <property type="entry name" value="DISSIMILATORY SULFITE REDUCTASE SIRA"/>
    <property type="match status" value="1"/>
</dbReference>
<dbReference type="InterPro" id="IPR036280">
    <property type="entry name" value="Multihaem_cyt_sf"/>
</dbReference>
<proteinExistence type="predicted"/>
<dbReference type="InterPro" id="IPR051829">
    <property type="entry name" value="Multiheme_Cytochr_ET"/>
</dbReference>
<reference evidence="4" key="1">
    <citation type="submission" date="2017-02" db="EMBL/GenBank/DDBJ databases">
        <authorList>
            <person name="Varghese N."/>
            <person name="Submissions S."/>
        </authorList>
    </citation>
    <scope>NUCLEOTIDE SEQUENCE [LARGE SCALE GENOMIC DNA]</scope>
    <source>
        <strain evidence="4">DSM 16521</strain>
    </source>
</reference>
<dbReference type="SUPFAM" id="SSF48695">
    <property type="entry name" value="Multiheme cytochromes"/>
    <property type="match status" value="1"/>
</dbReference>
<keyword evidence="4" id="KW-1185">Reference proteome</keyword>
<dbReference type="Proteomes" id="UP000189933">
    <property type="component" value="Unassembled WGS sequence"/>
</dbReference>
<feature type="compositionally biased region" description="Basic residues" evidence="2">
    <location>
        <begin position="92"/>
        <end position="102"/>
    </location>
</feature>
<dbReference type="OrthoDB" id="7062189at2"/>
<feature type="compositionally biased region" description="Pro residues" evidence="2">
    <location>
        <begin position="112"/>
        <end position="127"/>
    </location>
</feature>
<protein>
    <submittedName>
        <fullName evidence="3">Uncharacterized protein</fullName>
    </submittedName>
</protein>
<feature type="region of interest" description="Disordered" evidence="2">
    <location>
        <begin position="75"/>
        <end position="127"/>
    </location>
</feature>
<accession>A0A1T4MU06</accession>
<keyword evidence="1" id="KW-0732">Signal</keyword>
<evidence type="ECO:0000313" key="3">
    <source>
        <dbReference type="EMBL" id="SJZ70336.1"/>
    </source>
</evidence>
<dbReference type="EMBL" id="FUXM01000005">
    <property type="protein sequence ID" value="SJZ70336.1"/>
    <property type="molecule type" value="Genomic_DNA"/>
</dbReference>
<organism evidence="3 4">
    <name type="scientific">Carboxydocella sporoproducens DSM 16521</name>
    <dbReference type="NCBI Taxonomy" id="1121270"/>
    <lineage>
        <taxon>Bacteria</taxon>
        <taxon>Bacillati</taxon>
        <taxon>Bacillota</taxon>
        <taxon>Clostridia</taxon>
        <taxon>Eubacteriales</taxon>
        <taxon>Clostridiales Family XVI. Incertae Sedis</taxon>
        <taxon>Carboxydocella</taxon>
    </lineage>
</organism>
<evidence type="ECO:0000256" key="2">
    <source>
        <dbReference type="SAM" id="MobiDB-lite"/>
    </source>
</evidence>
<gene>
    <name evidence="3" type="ORF">SAMN02745885_00705</name>
</gene>
<evidence type="ECO:0000313" key="4">
    <source>
        <dbReference type="Proteomes" id="UP000189933"/>
    </source>
</evidence>
<feature type="compositionally biased region" description="Low complexity" evidence="2">
    <location>
        <begin position="75"/>
        <end position="91"/>
    </location>
</feature>
<dbReference type="Gene3D" id="1.10.1130.10">
    <property type="entry name" value="Flavocytochrome C3, Chain A"/>
    <property type="match status" value="1"/>
</dbReference>
<dbReference type="RefSeq" id="WP_078664814.1">
    <property type="nucleotide sequence ID" value="NZ_FUXM01000005.1"/>
</dbReference>
<evidence type="ECO:0000256" key="1">
    <source>
        <dbReference type="ARBA" id="ARBA00022729"/>
    </source>
</evidence>